<dbReference type="EMBL" id="JASCZI010211474">
    <property type="protein sequence ID" value="MED6192511.1"/>
    <property type="molecule type" value="Genomic_DNA"/>
</dbReference>
<evidence type="ECO:0000313" key="3">
    <source>
        <dbReference type="EMBL" id="MED6192511.1"/>
    </source>
</evidence>
<keyword evidence="4" id="KW-1185">Reference proteome</keyword>
<comment type="caution">
    <text evidence="3">The sequence shown here is derived from an EMBL/GenBank/DDBJ whole genome shotgun (WGS) entry which is preliminary data.</text>
</comment>
<feature type="non-terminal residue" evidence="3">
    <location>
        <position position="1"/>
    </location>
</feature>
<accession>A0ABU6X2Y9</accession>
<reference evidence="3 4" key="1">
    <citation type="journal article" date="2023" name="Plants (Basel)">
        <title>Bridging the Gap: Combining Genomics and Transcriptomics Approaches to Understand Stylosanthes scabra, an Orphan Legume from the Brazilian Caatinga.</title>
        <authorList>
            <person name="Ferreira-Neto J.R.C."/>
            <person name="da Silva M.D."/>
            <person name="Binneck E."/>
            <person name="de Melo N.F."/>
            <person name="da Silva R.H."/>
            <person name="de Melo A.L.T.M."/>
            <person name="Pandolfi V."/>
            <person name="Bustamante F.O."/>
            <person name="Brasileiro-Vidal A.C."/>
            <person name="Benko-Iseppon A.M."/>
        </authorList>
    </citation>
    <scope>NUCLEOTIDE SEQUENCE [LARGE SCALE GENOMIC DNA]</scope>
    <source>
        <tissue evidence="3">Leaves</tissue>
    </source>
</reference>
<organism evidence="3 4">
    <name type="scientific">Stylosanthes scabra</name>
    <dbReference type="NCBI Taxonomy" id="79078"/>
    <lineage>
        <taxon>Eukaryota</taxon>
        <taxon>Viridiplantae</taxon>
        <taxon>Streptophyta</taxon>
        <taxon>Embryophyta</taxon>
        <taxon>Tracheophyta</taxon>
        <taxon>Spermatophyta</taxon>
        <taxon>Magnoliopsida</taxon>
        <taxon>eudicotyledons</taxon>
        <taxon>Gunneridae</taxon>
        <taxon>Pentapetalae</taxon>
        <taxon>rosids</taxon>
        <taxon>fabids</taxon>
        <taxon>Fabales</taxon>
        <taxon>Fabaceae</taxon>
        <taxon>Papilionoideae</taxon>
        <taxon>50 kb inversion clade</taxon>
        <taxon>dalbergioids sensu lato</taxon>
        <taxon>Dalbergieae</taxon>
        <taxon>Pterocarpus clade</taxon>
        <taxon>Stylosanthes</taxon>
    </lineage>
</organism>
<dbReference type="Proteomes" id="UP001341840">
    <property type="component" value="Unassembled WGS sequence"/>
</dbReference>
<proteinExistence type="inferred from homology"/>
<evidence type="ECO:0000313" key="4">
    <source>
        <dbReference type="Proteomes" id="UP001341840"/>
    </source>
</evidence>
<comment type="similarity">
    <text evidence="1">Belongs to the GDA1/CD39 NTPase family.</text>
</comment>
<evidence type="ECO:0000256" key="1">
    <source>
        <dbReference type="ARBA" id="ARBA00009283"/>
    </source>
</evidence>
<sequence>FEDAAKRACQTQLKETKSAYQGVEEGNLPYLCMDLAYQYTLVVVGFGLNPRQEIILVKKVQYRDVLVEAA</sequence>
<dbReference type="Pfam" id="PF01150">
    <property type="entry name" value="GDA1_CD39"/>
    <property type="match status" value="1"/>
</dbReference>
<dbReference type="InterPro" id="IPR000407">
    <property type="entry name" value="GDA1_CD39_NTPase"/>
</dbReference>
<gene>
    <name evidence="3" type="primary">APY2_1</name>
    <name evidence="3" type="ORF">PIB30_010716</name>
</gene>
<dbReference type="Gene3D" id="3.30.420.150">
    <property type="entry name" value="Exopolyphosphatase. Domain 2"/>
    <property type="match status" value="1"/>
</dbReference>
<name>A0ABU6X2Y9_9FABA</name>
<protein>
    <submittedName>
        <fullName evidence="3">Apyrase 2</fullName>
        <ecNumber evidence="3">3.6.1.5</ecNumber>
    </submittedName>
</protein>
<dbReference type="GO" id="GO:0004050">
    <property type="term" value="F:apyrase activity"/>
    <property type="evidence" value="ECO:0007669"/>
    <property type="project" value="UniProtKB-EC"/>
</dbReference>
<evidence type="ECO:0000256" key="2">
    <source>
        <dbReference type="ARBA" id="ARBA00022801"/>
    </source>
</evidence>
<keyword evidence="2 3" id="KW-0378">Hydrolase</keyword>
<dbReference type="EC" id="3.6.1.5" evidence="3"/>